<protein>
    <submittedName>
        <fullName evidence="1">Uncharacterized protein</fullName>
    </submittedName>
</protein>
<reference evidence="1 2" key="1">
    <citation type="submission" date="2023-10" db="EMBL/GenBank/DDBJ databases">
        <title>Niallia locisalis sp.nov. isolated from a salt pond sample.</title>
        <authorList>
            <person name="Li X.-J."/>
            <person name="Dong L."/>
        </authorList>
    </citation>
    <scope>NUCLEOTIDE SEQUENCE [LARGE SCALE GENOMIC DNA]</scope>
    <source>
        <strain evidence="1 2">DSM 29761</strain>
    </source>
</reference>
<name>A0ABZ2C9Y4_9BACI</name>
<evidence type="ECO:0000313" key="2">
    <source>
        <dbReference type="Proteomes" id="UP001357223"/>
    </source>
</evidence>
<dbReference type="RefSeq" id="WP_338449481.1">
    <property type="nucleotide sequence ID" value="NZ_CP137640.1"/>
</dbReference>
<dbReference type="Proteomes" id="UP001357223">
    <property type="component" value="Chromosome"/>
</dbReference>
<accession>A0ABZ2C9Y4</accession>
<sequence length="144" mass="16952">MSTIKELFEEAVQNDYSFTAHSLYYLLREGLVSPNDSHTVLDHVQVDTELVGEWTKQNYLCISVEKVYSLKIADDEFVFVFAKNPRQAVDFIKRTWNIVPRNCHEYSLDFMIVRGNEFVSFRELKKDYLVFPAVIGVYRRDEVL</sequence>
<gene>
    <name evidence="1" type="ORF">R4Z09_25450</name>
</gene>
<keyword evidence="2" id="KW-1185">Reference proteome</keyword>
<evidence type="ECO:0000313" key="1">
    <source>
        <dbReference type="EMBL" id="WVX80550.1"/>
    </source>
</evidence>
<dbReference type="EMBL" id="CP137640">
    <property type="protein sequence ID" value="WVX80550.1"/>
    <property type="molecule type" value="Genomic_DNA"/>
</dbReference>
<organism evidence="1 2">
    <name type="scientific">Niallia oryzisoli</name>
    <dbReference type="NCBI Taxonomy" id="1737571"/>
    <lineage>
        <taxon>Bacteria</taxon>
        <taxon>Bacillati</taxon>
        <taxon>Bacillota</taxon>
        <taxon>Bacilli</taxon>
        <taxon>Bacillales</taxon>
        <taxon>Bacillaceae</taxon>
        <taxon>Niallia</taxon>
    </lineage>
</organism>
<proteinExistence type="predicted"/>